<evidence type="ECO:0000259" key="2">
    <source>
        <dbReference type="Pfam" id="PF14028"/>
    </source>
</evidence>
<proteinExistence type="predicted"/>
<evidence type="ECO:0000313" key="3">
    <source>
        <dbReference type="EMBL" id="PJE96957.1"/>
    </source>
</evidence>
<dbReference type="NCBIfam" id="TIGR03891">
    <property type="entry name" value="thiopep_ocin"/>
    <property type="match status" value="1"/>
</dbReference>
<gene>
    <name evidence="3" type="ORF">CUT44_15520</name>
</gene>
<organism evidence="3 4">
    <name type="scientific">Streptomyces carminius</name>
    <dbReference type="NCBI Taxonomy" id="2665496"/>
    <lineage>
        <taxon>Bacteria</taxon>
        <taxon>Bacillati</taxon>
        <taxon>Actinomycetota</taxon>
        <taxon>Actinomycetes</taxon>
        <taxon>Kitasatosporales</taxon>
        <taxon>Streptomycetaceae</taxon>
        <taxon>Streptomyces</taxon>
    </lineage>
</organism>
<feature type="domain" description="Thiopeptide-type bacteriocin biosynthesis" evidence="2">
    <location>
        <begin position="750"/>
        <end position="992"/>
    </location>
</feature>
<sequence>MTQTRQLQRGDVLLLRAAVLPLTAQRTQWPDPDDPADCRRWLVDVAACSSFTDAVRAASPQLARAVDHIIEDEDSPPKKVRKVVGATARYLLRAAGRPTPFGLFAGVATAKCGPAEGRIGTGHGVFARPDTLWLDHVRRSLQRRPDVLSQLALQVNDLTARHGDVLVRPLPGGRTASAAITRPLSVILALAAHPVSCREITDRLIKLGGTAEQIAHLLTDMLEAGFLISDLSAPLTEPDPLGYMLRVLRPFAERLDPETAGLLNDLEDVRGLLAGHDATATPAAAQELRHTAEKRMSGVSDRGRTRISVDLRLDATVRVPAPVLKEAEHAAEALLRLTRNMGEKPLWAAYHSLFWERYGAGSLVPLRDAVDLAAGVGLPADFPMSVWSEPPTRTLPRDELLMAKAWQAALTGARELRLTDADLDELCVGTSRHDAAIAPHVEMAMRVHAPTTQALDRGDFTLSVRPAWSTGTLTGRFATALPDSGLDEVYRRLPTLVDGALPAQLSFTPVHPHAENVARTPALLPYVIPVGEHRAPAGCLIPLDDLAVLSTSKRLHLVSLSRRRVVEPVVLHPLALEKQAPPIARFIALLGRGFATAWTRFDWGPLAAGVPYLPRVRYRKAILSPARWRLSAADLPPDSFQPSWQDALSGWTRTWRCPNLVELRDDDRTLRLNLDESLHARLLHGHLRRHGNAELLEAADERDFGWIGHAHELTLPLTSTLPPLPHPDLAAAPVVTNRMLPMPGDVQQRWVQAKLFTHPMAMDQILTCRLPSLLESLGAPGIWFVRYRTGQEEDHLRLRIAARGSEEQATAVRTVARWAAHLRDEALVSRLVFDGYRPEFGRYGIGPALEAAEAVFVADSDAIRYALADLTGLGRHVLCALGMIDIARGLLGEEEGIRRLATTPARGKVLLRITRQTLHHVRTESLTPRPNGPVRLADAYERRRTTLATYRSHLTDEQTGSVLESLLHMHHNRLMGPDRESEAACRHAARQACRSLLAQEATR</sequence>
<dbReference type="InterPro" id="IPR006827">
    <property type="entry name" value="Lant_deHydtase_N"/>
</dbReference>
<dbReference type="RefSeq" id="WP_100202449.1">
    <property type="nucleotide sequence ID" value="NZ_PGGW01000052.1"/>
</dbReference>
<name>A0A2M8LYA6_9ACTN</name>
<dbReference type="InterPro" id="IPR023809">
    <property type="entry name" value="Thiopep_bacteriocin_synth_dom"/>
</dbReference>
<dbReference type="EMBL" id="PGGW01000052">
    <property type="protein sequence ID" value="PJE96957.1"/>
    <property type="molecule type" value="Genomic_DNA"/>
</dbReference>
<dbReference type="Pfam" id="PF04738">
    <property type="entry name" value="Lant_dehydr_N"/>
    <property type="match status" value="1"/>
</dbReference>
<feature type="domain" description="Lantibiotic dehydratase N-terminal" evidence="1">
    <location>
        <begin position="50"/>
        <end position="683"/>
    </location>
</feature>
<reference evidence="3 4" key="1">
    <citation type="submission" date="2017-11" db="EMBL/GenBank/DDBJ databases">
        <title>Streptomyces carmine sp. nov., a novel actinomycete isolated from Sophora alopecuroides in Xinjiang, China.</title>
        <authorList>
            <person name="Wang Y."/>
            <person name="Luo X."/>
            <person name="Wan C."/>
            <person name="Zhang L."/>
        </authorList>
    </citation>
    <scope>NUCLEOTIDE SEQUENCE [LARGE SCALE GENOMIC DNA]</scope>
    <source>
        <strain evidence="3 4">TRM SA0054</strain>
    </source>
</reference>
<comment type="caution">
    <text evidence="3">The sequence shown here is derived from an EMBL/GenBank/DDBJ whole genome shotgun (WGS) entry which is preliminary data.</text>
</comment>
<keyword evidence="4" id="KW-1185">Reference proteome</keyword>
<dbReference type="Pfam" id="PF14028">
    <property type="entry name" value="Lant_dehydr_C"/>
    <property type="match status" value="1"/>
</dbReference>
<evidence type="ECO:0000259" key="1">
    <source>
        <dbReference type="Pfam" id="PF04738"/>
    </source>
</evidence>
<dbReference type="Proteomes" id="UP000230407">
    <property type="component" value="Unassembled WGS sequence"/>
</dbReference>
<evidence type="ECO:0000313" key="4">
    <source>
        <dbReference type="Proteomes" id="UP000230407"/>
    </source>
</evidence>
<protein>
    <submittedName>
        <fullName evidence="3">Lantibiotic dehydratase</fullName>
    </submittedName>
</protein>
<accession>A0A2M8LYA6</accession>
<dbReference type="AlphaFoldDB" id="A0A2M8LYA6"/>